<name>A0A4R0N4P7_9SPHI</name>
<dbReference type="EMBL" id="SJSK01000001">
    <property type="protein sequence ID" value="TCC94347.1"/>
    <property type="molecule type" value="Genomic_DNA"/>
</dbReference>
<dbReference type="Proteomes" id="UP000292884">
    <property type="component" value="Unassembled WGS sequence"/>
</dbReference>
<evidence type="ECO:0000313" key="2">
    <source>
        <dbReference type="Proteomes" id="UP000292884"/>
    </source>
</evidence>
<protein>
    <submittedName>
        <fullName evidence="1">Type IX secretion system membrane protein PorP/SprF</fullName>
    </submittedName>
</protein>
<dbReference type="OrthoDB" id="1493187at2"/>
<sequence>MDMKKIILTGLFYLMLSPLFGQQETQYGQYIYNGLYVNPAYAGYKEAVFAQAIYRAQWTGLKGAPQSLSIAFDAPITDKDIAVGAIITKDKIGAQSTLNAYANLAYRLRLNHNVFNVLAFGIGVGVMQTGLNGSLLTPDEVGDAKIPVGFESRTMPSLRVGAQLSTETFFMGFSANNLFAKRLTTDNDFFANLNTQEHFYFTAAMLFPVQRDISFKPSFLLKDDLHGPTSLDINSFLIFKDRFSIGAVYRTSLNLFPRPAIQNNLLKKSAVGIMTDFLIKERFRIGYGFDYSLNKLGNYGFGSHEISVGYYFNLAPVRNKLFFCF</sequence>
<dbReference type="InterPro" id="IPR019861">
    <property type="entry name" value="PorP/SprF_Bacteroidetes"/>
</dbReference>
<dbReference type="AlphaFoldDB" id="A0A4R0N4P7"/>
<evidence type="ECO:0000313" key="1">
    <source>
        <dbReference type="EMBL" id="TCC94347.1"/>
    </source>
</evidence>
<reference evidence="1 2" key="1">
    <citation type="submission" date="2019-02" db="EMBL/GenBank/DDBJ databases">
        <title>Pedobacter sp. RP-1-13 sp. nov., isolated from Arctic soil.</title>
        <authorList>
            <person name="Dahal R.H."/>
        </authorList>
    </citation>
    <scope>NUCLEOTIDE SEQUENCE [LARGE SCALE GENOMIC DNA]</scope>
    <source>
        <strain evidence="1 2">RP-1-13</strain>
    </source>
</reference>
<accession>A0A4R0N4P7</accession>
<proteinExistence type="predicted"/>
<organism evidence="1 2">
    <name type="scientific">Pedobacter frigiditerrae</name>
    <dbReference type="NCBI Taxonomy" id="2530452"/>
    <lineage>
        <taxon>Bacteria</taxon>
        <taxon>Pseudomonadati</taxon>
        <taxon>Bacteroidota</taxon>
        <taxon>Sphingobacteriia</taxon>
        <taxon>Sphingobacteriales</taxon>
        <taxon>Sphingobacteriaceae</taxon>
        <taxon>Pedobacter</taxon>
    </lineage>
</organism>
<keyword evidence="2" id="KW-1185">Reference proteome</keyword>
<dbReference type="NCBIfam" id="TIGR03519">
    <property type="entry name" value="T9SS_PorP_fam"/>
    <property type="match status" value="1"/>
</dbReference>
<dbReference type="Pfam" id="PF11751">
    <property type="entry name" value="PorP_SprF"/>
    <property type="match status" value="1"/>
</dbReference>
<gene>
    <name evidence="1" type="ORF">EZ428_06140</name>
</gene>
<comment type="caution">
    <text evidence="1">The sequence shown here is derived from an EMBL/GenBank/DDBJ whole genome shotgun (WGS) entry which is preliminary data.</text>
</comment>